<evidence type="ECO:0000313" key="3">
    <source>
        <dbReference type="EMBL" id="CDS18134.1"/>
    </source>
</evidence>
<reference evidence="3 4" key="1">
    <citation type="journal article" date="2013" name="Nature">
        <title>The genomes of four tapeworm species reveal adaptations to parasitism.</title>
        <authorList>
            <person name="Tsai I.J."/>
            <person name="Zarowiecki M."/>
            <person name="Holroyd N."/>
            <person name="Garciarrubio A."/>
            <person name="Sanchez-Flores A."/>
            <person name="Brooks K.L."/>
            <person name="Tracey A."/>
            <person name="Bobes R.J."/>
            <person name="Fragoso G."/>
            <person name="Sciutto E."/>
            <person name="Aslett M."/>
            <person name="Beasley H."/>
            <person name="Bennett H.M."/>
            <person name="Cai J."/>
            <person name="Camicia F."/>
            <person name="Clark R."/>
            <person name="Cucher M."/>
            <person name="De Silva N."/>
            <person name="Day T.A."/>
            <person name="Deplazes P."/>
            <person name="Estrada K."/>
            <person name="Fernandez C."/>
            <person name="Holland P.W."/>
            <person name="Hou J."/>
            <person name="Hu S."/>
            <person name="Huckvale T."/>
            <person name="Hung S.S."/>
            <person name="Kamenetzky L."/>
            <person name="Keane J.A."/>
            <person name="Kiss F."/>
            <person name="Koziol U."/>
            <person name="Lambert O."/>
            <person name="Liu K."/>
            <person name="Luo X."/>
            <person name="Luo Y."/>
            <person name="Macchiaroli N."/>
            <person name="Nichol S."/>
            <person name="Paps J."/>
            <person name="Parkinson J."/>
            <person name="Pouchkina-Stantcheva N."/>
            <person name="Riddiford N."/>
            <person name="Rosenzvit M."/>
            <person name="Salinas G."/>
            <person name="Wasmuth J.D."/>
            <person name="Zamanian M."/>
            <person name="Zheng Y."/>
            <person name="Cai X."/>
            <person name="Soberon X."/>
            <person name="Olson P.D."/>
            <person name="Laclette J.P."/>
            <person name="Brehm K."/>
            <person name="Berriman M."/>
            <person name="Garciarrubio A."/>
            <person name="Bobes R.J."/>
            <person name="Fragoso G."/>
            <person name="Sanchez-Flores A."/>
            <person name="Estrada K."/>
            <person name="Cevallos M.A."/>
            <person name="Morett E."/>
            <person name="Gonzalez V."/>
            <person name="Portillo T."/>
            <person name="Ochoa-Leyva A."/>
            <person name="Jose M.V."/>
            <person name="Sciutto E."/>
            <person name="Landa A."/>
            <person name="Jimenez L."/>
            <person name="Valdes V."/>
            <person name="Carrero J.C."/>
            <person name="Larralde C."/>
            <person name="Morales-Montor J."/>
            <person name="Limon-Lason J."/>
            <person name="Soberon X."/>
            <person name="Laclette J.P."/>
        </authorList>
    </citation>
    <scope>NUCLEOTIDE SEQUENCE [LARGE SCALE GENOMIC DNA]</scope>
</reference>
<sequence>MEVAVKRIKQKSKNALVGAMEVAVMCSILKASAISRQHLLPLIGWYVDDEYLYVVTRFMPGGTLLNYLQSLNQNTEDKRNKTEERREQENNARYLKFHRFVSEIVNGMRALEAKRIQHRDLAARNILLTKHQRIKIADFKLSRPDGSQFTFGRIAPRWTAPEVLQNEANFTLRSDVWSFGVVMWEIYSLGSLPYSDVLSRELLNNLLSGRRLDPPYGTPSRIAKLMNMCWKMPASSRPSFVEIDRYLHGRSMHPDSGVSVAEPPPLLAKTRVSSTSAFLYCPDSETVF</sequence>
<keyword evidence="3" id="KW-0418">Kinase</keyword>
<evidence type="ECO:0000313" key="4">
    <source>
        <dbReference type="Proteomes" id="UP000492820"/>
    </source>
</evidence>
<dbReference type="Gene3D" id="1.10.510.10">
    <property type="entry name" value="Transferase(Phosphotransferase) domain 1"/>
    <property type="match status" value="1"/>
</dbReference>
<dbReference type="InterPro" id="IPR020635">
    <property type="entry name" value="Tyr_kinase_cat_dom"/>
</dbReference>
<dbReference type="InterPro" id="IPR001245">
    <property type="entry name" value="Ser-Thr/Tyr_kinase_cat_dom"/>
</dbReference>
<dbReference type="Proteomes" id="UP000492820">
    <property type="component" value="Unassembled WGS sequence"/>
</dbReference>
<dbReference type="GO" id="GO:0005886">
    <property type="term" value="C:plasma membrane"/>
    <property type="evidence" value="ECO:0007669"/>
    <property type="project" value="TreeGrafter"/>
</dbReference>
<dbReference type="WBParaSite" id="EgrG_000588500">
    <property type="protein sequence ID" value="EgrG_000588500"/>
    <property type="gene ID" value="EgrG_000588500"/>
</dbReference>
<proteinExistence type="predicted"/>
<name>A0A068WKJ3_ECHGR</name>
<dbReference type="SMART" id="SM00219">
    <property type="entry name" value="TyrKc"/>
    <property type="match status" value="1"/>
</dbReference>
<feature type="coiled-coil region" evidence="1">
    <location>
        <begin position="65"/>
        <end position="92"/>
    </location>
</feature>
<dbReference type="OrthoDB" id="28230at2759"/>
<accession>A0A068WKJ3</accession>
<dbReference type="InterPro" id="IPR050122">
    <property type="entry name" value="RTK"/>
</dbReference>
<protein>
    <submittedName>
        <fullName evidence="3 5">Tyrosine protein kinase csk</fullName>
    </submittedName>
</protein>
<gene>
    <name evidence="3" type="ORF">EgrG_000588500</name>
</gene>
<dbReference type="InterPro" id="IPR008266">
    <property type="entry name" value="Tyr_kinase_AS"/>
</dbReference>
<keyword evidence="3" id="KW-0808">Transferase</keyword>
<dbReference type="EMBL" id="LK028578">
    <property type="protein sequence ID" value="CDS18134.1"/>
    <property type="molecule type" value="Genomic_DNA"/>
</dbReference>
<dbReference type="GO" id="GO:0007169">
    <property type="term" value="P:cell surface receptor protein tyrosine kinase signaling pathway"/>
    <property type="evidence" value="ECO:0007669"/>
    <property type="project" value="TreeGrafter"/>
</dbReference>
<organism evidence="3">
    <name type="scientific">Echinococcus granulosus</name>
    <name type="common">Hydatid tapeworm</name>
    <dbReference type="NCBI Taxonomy" id="6210"/>
    <lineage>
        <taxon>Eukaryota</taxon>
        <taxon>Metazoa</taxon>
        <taxon>Spiralia</taxon>
        <taxon>Lophotrochozoa</taxon>
        <taxon>Platyhelminthes</taxon>
        <taxon>Cestoda</taxon>
        <taxon>Eucestoda</taxon>
        <taxon>Cyclophyllidea</taxon>
        <taxon>Taeniidae</taxon>
        <taxon>Echinococcus</taxon>
        <taxon>Echinococcus granulosus group</taxon>
    </lineage>
</organism>
<reference evidence="5" key="3">
    <citation type="submission" date="2020-10" db="UniProtKB">
        <authorList>
            <consortium name="WormBaseParasite"/>
        </authorList>
    </citation>
    <scope>IDENTIFICATION</scope>
</reference>
<dbReference type="Pfam" id="PF07714">
    <property type="entry name" value="PK_Tyr_Ser-Thr"/>
    <property type="match status" value="1"/>
</dbReference>
<dbReference type="AlphaFoldDB" id="A0A068WKJ3"/>
<dbReference type="GO" id="GO:0043235">
    <property type="term" value="C:receptor complex"/>
    <property type="evidence" value="ECO:0007669"/>
    <property type="project" value="TreeGrafter"/>
</dbReference>
<dbReference type="GO" id="GO:0004714">
    <property type="term" value="F:transmembrane receptor protein tyrosine kinase activity"/>
    <property type="evidence" value="ECO:0007669"/>
    <property type="project" value="TreeGrafter"/>
</dbReference>
<reference evidence="3" key="2">
    <citation type="submission" date="2014-06" db="EMBL/GenBank/DDBJ databases">
        <authorList>
            <person name="Aslett M."/>
        </authorList>
    </citation>
    <scope>NUCLEOTIDE SEQUENCE</scope>
</reference>
<dbReference type="PROSITE" id="PS50011">
    <property type="entry name" value="PROTEIN_KINASE_DOM"/>
    <property type="match status" value="1"/>
</dbReference>
<evidence type="ECO:0000256" key="1">
    <source>
        <dbReference type="SAM" id="Coils"/>
    </source>
</evidence>
<dbReference type="InterPro" id="IPR000719">
    <property type="entry name" value="Prot_kinase_dom"/>
</dbReference>
<evidence type="ECO:0000259" key="2">
    <source>
        <dbReference type="PROSITE" id="PS50011"/>
    </source>
</evidence>
<dbReference type="PANTHER" id="PTHR24416:SF611">
    <property type="entry name" value="TYROSINE-PROTEIN KINASE TRANSMEMBRANE RECEPTOR ROR"/>
    <property type="match status" value="1"/>
</dbReference>
<dbReference type="PANTHER" id="PTHR24416">
    <property type="entry name" value="TYROSINE-PROTEIN KINASE RECEPTOR"/>
    <property type="match status" value="1"/>
</dbReference>
<evidence type="ECO:0000313" key="5">
    <source>
        <dbReference type="WBParaSite" id="EgrG_000588500"/>
    </source>
</evidence>
<dbReference type="SUPFAM" id="SSF56112">
    <property type="entry name" value="Protein kinase-like (PK-like)"/>
    <property type="match status" value="1"/>
</dbReference>
<keyword evidence="1" id="KW-0175">Coiled coil</keyword>
<dbReference type="PRINTS" id="PR00109">
    <property type="entry name" value="TYRKINASE"/>
</dbReference>
<dbReference type="GO" id="GO:0005524">
    <property type="term" value="F:ATP binding"/>
    <property type="evidence" value="ECO:0007669"/>
    <property type="project" value="InterPro"/>
</dbReference>
<feature type="domain" description="Protein kinase" evidence="2">
    <location>
        <begin position="1"/>
        <end position="247"/>
    </location>
</feature>
<dbReference type="PROSITE" id="PS00109">
    <property type="entry name" value="PROTEIN_KINASE_TYR"/>
    <property type="match status" value="1"/>
</dbReference>
<dbReference type="InterPro" id="IPR011009">
    <property type="entry name" value="Kinase-like_dom_sf"/>
</dbReference>